<gene>
    <name evidence="3" type="ORF">NG824_01730</name>
</gene>
<feature type="signal peptide" evidence="2">
    <location>
        <begin position="1"/>
        <end position="20"/>
    </location>
</feature>
<name>A0AA46SV94_9XANT</name>
<sequence>MKKLIWILVAFLGLQGVAGAEEAYENLSCRSNDPFVFCTQGCKPPDRHWRPVGTGSGWAPIAPYCPYPTVVGTKYCKGWSVIAYNAWWERQRICHVGGGKASDWTGRQRPETVPGNH</sequence>
<feature type="region of interest" description="Disordered" evidence="1">
    <location>
        <begin position="98"/>
        <end position="117"/>
    </location>
</feature>
<evidence type="ECO:0000313" key="3">
    <source>
        <dbReference type="EMBL" id="UYK89206.1"/>
    </source>
</evidence>
<proteinExistence type="predicted"/>
<organism evidence="3 4">
    <name type="scientific">Xanthomonas sacchari</name>
    <dbReference type="NCBI Taxonomy" id="56458"/>
    <lineage>
        <taxon>Bacteria</taxon>
        <taxon>Pseudomonadati</taxon>
        <taxon>Pseudomonadota</taxon>
        <taxon>Gammaproteobacteria</taxon>
        <taxon>Lysobacterales</taxon>
        <taxon>Lysobacteraceae</taxon>
        <taxon>Xanthomonas</taxon>
    </lineage>
</organism>
<evidence type="ECO:0000256" key="1">
    <source>
        <dbReference type="SAM" id="MobiDB-lite"/>
    </source>
</evidence>
<evidence type="ECO:0000256" key="2">
    <source>
        <dbReference type="SAM" id="SignalP"/>
    </source>
</evidence>
<keyword evidence="2" id="KW-0732">Signal</keyword>
<evidence type="ECO:0000313" key="4">
    <source>
        <dbReference type="Proteomes" id="UP001164392"/>
    </source>
</evidence>
<dbReference type="EMBL" id="CP099534">
    <property type="protein sequence ID" value="UYK89206.1"/>
    <property type="molecule type" value="Genomic_DNA"/>
</dbReference>
<feature type="chain" id="PRO_5041200010" evidence="2">
    <location>
        <begin position="21"/>
        <end position="117"/>
    </location>
</feature>
<dbReference type="RefSeq" id="WP_152236822.1">
    <property type="nucleotide sequence ID" value="NZ_CP099534.1"/>
</dbReference>
<reference evidence="3" key="1">
    <citation type="submission" date="2022-06" db="EMBL/GenBank/DDBJ databases">
        <title>Dynamics of rice microbiomes reveals core vertical transmitted seed endophytes.</title>
        <authorList>
            <person name="Liao K."/>
            <person name="Zhang X."/>
        </authorList>
    </citation>
    <scope>NUCLEOTIDE SEQUENCE</scope>
    <source>
        <strain evidence="3">JR3-14</strain>
    </source>
</reference>
<dbReference type="Proteomes" id="UP001164392">
    <property type="component" value="Chromosome"/>
</dbReference>
<accession>A0AA46SV94</accession>
<dbReference type="AlphaFoldDB" id="A0AA46SV94"/>
<protein>
    <submittedName>
        <fullName evidence="3">Uncharacterized protein</fullName>
    </submittedName>
</protein>